<keyword evidence="2" id="KW-1185">Reference proteome</keyword>
<proteinExistence type="predicted"/>
<name>A0ABN6KMH8_9LEPT</name>
<dbReference type="Proteomes" id="UP000245263">
    <property type="component" value="Chromosome 1"/>
</dbReference>
<dbReference type="Gene3D" id="3.80.30.30">
    <property type="match status" value="1"/>
</dbReference>
<protein>
    <submittedName>
        <fullName evidence="1">Deoxyribodipyrimidine photo-lyase</fullName>
    </submittedName>
</protein>
<dbReference type="Pfam" id="PF20903">
    <property type="entry name" value="SPL"/>
    <property type="match status" value="1"/>
</dbReference>
<organism evidence="1 2">
    <name type="scientific">Leptospira kobayashii</name>
    <dbReference type="NCBI Taxonomy" id="1917830"/>
    <lineage>
        <taxon>Bacteria</taxon>
        <taxon>Pseudomonadati</taxon>
        <taxon>Spirochaetota</taxon>
        <taxon>Spirochaetia</taxon>
        <taxon>Leptospirales</taxon>
        <taxon>Leptospiraceae</taxon>
        <taxon>Leptospira</taxon>
    </lineage>
</organism>
<dbReference type="EMBL" id="AP025028">
    <property type="protein sequence ID" value="BDA80010.1"/>
    <property type="molecule type" value="Genomic_DNA"/>
</dbReference>
<dbReference type="InterPro" id="IPR049539">
    <property type="entry name" value="SPL"/>
</dbReference>
<evidence type="ECO:0000313" key="1">
    <source>
        <dbReference type="EMBL" id="BDA80010.1"/>
    </source>
</evidence>
<reference evidence="1 2" key="1">
    <citation type="submission" date="2021-08" db="EMBL/GenBank/DDBJ databases">
        <title>Complete genome sequence of Leptospira kobayashii strain E30.</title>
        <authorList>
            <person name="Nakao R."/>
            <person name="Nakamura S."/>
            <person name="Masuzawa T."/>
            <person name="Koizumi N."/>
        </authorList>
    </citation>
    <scope>NUCLEOTIDE SEQUENCE [LARGE SCALE GENOMIC DNA]</scope>
    <source>
        <strain evidence="1 2">E30</strain>
    </source>
</reference>
<accession>A0ABN6KMH8</accession>
<dbReference type="PANTHER" id="PTHR37822">
    <property type="entry name" value="SPORE PHOTOPRODUCT LYASE-RELATED"/>
    <property type="match status" value="1"/>
</dbReference>
<evidence type="ECO:0000313" key="2">
    <source>
        <dbReference type="Proteomes" id="UP000245263"/>
    </source>
</evidence>
<sequence length="331" mass="38727">MFKSFSHIYIEEEIENHFRTLQILEKFKSSEMIKIKHYKDVFNKRGQDFRIQKLSPKLILAKKKDQYLYPGSDFSPNFDHPQFYYNTLALNCLYDCDYCYLQGMFSSGNIVLFVNWEDFFQSTDEFLKKKGSLYLALSYDTDLLATEAFFPATKAWIEFAKSRPELVLEIRTKSSNYQLLADMKPIPNVILAWTVSPEAISRQIEKKTAPTDSRIQSLKKASEDGWNVRICLDPILREPGWKEAYSDLIKKFRKTLNAEKIMDISVGSFRMNADFLKNMQDLRQDTAVLFYPFQKKNGIVSYSASENTEMIDSIRSLLSDWIEDSKIKLSY</sequence>
<dbReference type="RefSeq" id="WP_109021058.1">
    <property type="nucleotide sequence ID" value="NZ_AP025028.1"/>
</dbReference>
<dbReference type="Gene3D" id="3.40.50.12110">
    <property type="match status" value="1"/>
</dbReference>
<dbReference type="PANTHER" id="PTHR37822:SF2">
    <property type="entry name" value="SPORE PHOTOPRODUCT LYASE"/>
    <property type="match status" value="1"/>
</dbReference>
<gene>
    <name evidence="1" type="ORF">LPTSP3_g29400</name>
</gene>